<dbReference type="PROSITE" id="PS51935">
    <property type="entry name" value="NLPC_P60"/>
    <property type="match status" value="1"/>
</dbReference>
<comment type="similarity">
    <text evidence="1">Belongs to the peptidase C40 family.</text>
</comment>
<evidence type="ECO:0000256" key="1">
    <source>
        <dbReference type="ARBA" id="ARBA00007074"/>
    </source>
</evidence>
<evidence type="ECO:0000256" key="3">
    <source>
        <dbReference type="ARBA" id="ARBA00022729"/>
    </source>
</evidence>
<accession>A0A9D1R569</accession>
<dbReference type="Proteomes" id="UP000824265">
    <property type="component" value="Unassembled WGS sequence"/>
</dbReference>
<name>A0A9D1R569_9FIRM</name>
<dbReference type="PANTHER" id="PTHR47053">
    <property type="entry name" value="MUREIN DD-ENDOPEPTIDASE MEPH-RELATED"/>
    <property type="match status" value="1"/>
</dbReference>
<dbReference type="GO" id="GO:0006508">
    <property type="term" value="P:proteolysis"/>
    <property type="evidence" value="ECO:0007669"/>
    <property type="project" value="UniProtKB-KW"/>
</dbReference>
<dbReference type="SUPFAM" id="SSF54001">
    <property type="entry name" value="Cysteine proteinases"/>
    <property type="match status" value="1"/>
</dbReference>
<keyword evidence="3 7" id="KW-0732">Signal</keyword>
<organism evidence="9 10">
    <name type="scientific">Candidatus Acetatifactor stercoripullorum</name>
    <dbReference type="NCBI Taxonomy" id="2838414"/>
    <lineage>
        <taxon>Bacteria</taxon>
        <taxon>Bacillati</taxon>
        <taxon>Bacillota</taxon>
        <taxon>Clostridia</taxon>
        <taxon>Lachnospirales</taxon>
        <taxon>Lachnospiraceae</taxon>
        <taxon>Acetatifactor</taxon>
    </lineage>
</organism>
<evidence type="ECO:0000256" key="7">
    <source>
        <dbReference type="SAM" id="SignalP"/>
    </source>
</evidence>
<protein>
    <submittedName>
        <fullName evidence="9">C40 family peptidase</fullName>
    </submittedName>
</protein>
<comment type="caution">
    <text evidence="9">The sequence shown here is derived from an EMBL/GenBank/DDBJ whole genome shotgun (WGS) entry which is preliminary data.</text>
</comment>
<feature type="coiled-coil region" evidence="6">
    <location>
        <begin position="188"/>
        <end position="264"/>
    </location>
</feature>
<dbReference type="InterPro" id="IPR000064">
    <property type="entry name" value="NLP_P60_dom"/>
</dbReference>
<keyword evidence="5" id="KW-0788">Thiol protease</keyword>
<keyword evidence="4" id="KW-0378">Hydrolase</keyword>
<evidence type="ECO:0000256" key="6">
    <source>
        <dbReference type="SAM" id="Coils"/>
    </source>
</evidence>
<dbReference type="Pfam" id="PF24568">
    <property type="entry name" value="CC_PcsB"/>
    <property type="match status" value="1"/>
</dbReference>
<dbReference type="PANTHER" id="PTHR47053:SF1">
    <property type="entry name" value="MUREIN DD-ENDOPEPTIDASE MEPH-RELATED"/>
    <property type="match status" value="1"/>
</dbReference>
<evidence type="ECO:0000313" key="9">
    <source>
        <dbReference type="EMBL" id="HIW80693.1"/>
    </source>
</evidence>
<feature type="signal peptide" evidence="7">
    <location>
        <begin position="1"/>
        <end position="20"/>
    </location>
</feature>
<evidence type="ECO:0000256" key="2">
    <source>
        <dbReference type="ARBA" id="ARBA00022670"/>
    </source>
</evidence>
<sequence length="406" mass="45200">MRKKTIKIMNFILIAGLTAAAVQTAAPQPLVAEATSITDIQNQIKDTQNQLDGINDKISSLTDEQDLVEEKIADLNSEIINTMTSIGMKEDEIASKETEISDKQVQIDETQLEYEAAVEREKKQQEDMAVRTRLMYENSKSTYLSIFLQGEGLADMLNRMDYIEKIYEYDKEKLEEYIETKNQVHDLWDQLEAEKAQLETDKSQLEADRTALESQKANLDTLLAKKKQESANFEAEIKRAQQEAAVFKTQLQQEQAQLKKLQAQQNQGSSSSAANGTYTPTSYTSTIENASGSDLGKKIAKYACQYIGNPYVAGGTSLTNGADCSGFTYRVYKDFGYSLPRTSYEQRSAGAGVSYDEAQPGDLICYDGHVALYIGGGLIVHASTQRTGIKVSNANYRTILAVRRII</sequence>
<keyword evidence="2" id="KW-0645">Protease</keyword>
<dbReference type="InterPro" id="IPR051202">
    <property type="entry name" value="Peptidase_C40"/>
</dbReference>
<dbReference type="AlphaFoldDB" id="A0A9D1R569"/>
<dbReference type="RefSeq" id="WP_318703700.1">
    <property type="nucleotide sequence ID" value="NZ_CALWMU010000005.1"/>
</dbReference>
<evidence type="ECO:0000256" key="5">
    <source>
        <dbReference type="ARBA" id="ARBA00022807"/>
    </source>
</evidence>
<dbReference type="Pfam" id="PF00877">
    <property type="entry name" value="NLPC_P60"/>
    <property type="match status" value="1"/>
</dbReference>
<evidence type="ECO:0000313" key="10">
    <source>
        <dbReference type="Proteomes" id="UP000824265"/>
    </source>
</evidence>
<feature type="chain" id="PRO_5038430446" evidence="7">
    <location>
        <begin position="21"/>
        <end position="406"/>
    </location>
</feature>
<proteinExistence type="inferred from homology"/>
<reference evidence="9" key="1">
    <citation type="journal article" date="2021" name="PeerJ">
        <title>Extensive microbial diversity within the chicken gut microbiome revealed by metagenomics and culture.</title>
        <authorList>
            <person name="Gilroy R."/>
            <person name="Ravi A."/>
            <person name="Getino M."/>
            <person name="Pursley I."/>
            <person name="Horton D.L."/>
            <person name="Alikhan N.F."/>
            <person name="Baker D."/>
            <person name="Gharbi K."/>
            <person name="Hall N."/>
            <person name="Watson M."/>
            <person name="Adriaenssens E.M."/>
            <person name="Foster-Nyarko E."/>
            <person name="Jarju S."/>
            <person name="Secka A."/>
            <person name="Antonio M."/>
            <person name="Oren A."/>
            <person name="Chaudhuri R.R."/>
            <person name="La Ragione R."/>
            <person name="Hildebrand F."/>
            <person name="Pallen M.J."/>
        </authorList>
    </citation>
    <scope>NUCLEOTIDE SEQUENCE</scope>
    <source>
        <strain evidence="9">CHK195-6426</strain>
    </source>
</reference>
<dbReference type="InterPro" id="IPR057309">
    <property type="entry name" value="PcsB_CC"/>
</dbReference>
<feature type="coiled-coil region" evidence="6">
    <location>
        <begin position="37"/>
        <end position="127"/>
    </location>
</feature>
<dbReference type="Gene3D" id="6.10.250.3150">
    <property type="match status" value="1"/>
</dbReference>
<evidence type="ECO:0000256" key="4">
    <source>
        <dbReference type="ARBA" id="ARBA00022801"/>
    </source>
</evidence>
<dbReference type="Gene3D" id="3.90.1720.10">
    <property type="entry name" value="endopeptidase domain like (from Nostoc punctiforme)"/>
    <property type="match status" value="1"/>
</dbReference>
<evidence type="ECO:0000259" key="8">
    <source>
        <dbReference type="PROSITE" id="PS51935"/>
    </source>
</evidence>
<dbReference type="GO" id="GO:0008234">
    <property type="term" value="F:cysteine-type peptidase activity"/>
    <property type="evidence" value="ECO:0007669"/>
    <property type="project" value="UniProtKB-KW"/>
</dbReference>
<reference evidence="9" key="2">
    <citation type="submission" date="2021-04" db="EMBL/GenBank/DDBJ databases">
        <authorList>
            <person name="Gilroy R."/>
        </authorList>
    </citation>
    <scope>NUCLEOTIDE SEQUENCE</scope>
    <source>
        <strain evidence="9">CHK195-6426</strain>
    </source>
</reference>
<dbReference type="InterPro" id="IPR038765">
    <property type="entry name" value="Papain-like_cys_pep_sf"/>
</dbReference>
<dbReference type="EMBL" id="DXGH01000023">
    <property type="protein sequence ID" value="HIW80693.1"/>
    <property type="molecule type" value="Genomic_DNA"/>
</dbReference>
<feature type="domain" description="NlpC/P60" evidence="8">
    <location>
        <begin position="293"/>
        <end position="406"/>
    </location>
</feature>
<gene>
    <name evidence="9" type="ORF">H9742_04055</name>
</gene>
<keyword evidence="6" id="KW-0175">Coiled coil</keyword>